<dbReference type="AlphaFoldDB" id="A0A4Y2D2R0"/>
<reference evidence="2 3" key="1">
    <citation type="journal article" date="2019" name="Sci. Rep.">
        <title>Orb-weaving spider Araneus ventricosus genome elucidates the spidroin gene catalogue.</title>
        <authorList>
            <person name="Kono N."/>
            <person name="Nakamura H."/>
            <person name="Ohtoshi R."/>
            <person name="Moran D.A.P."/>
            <person name="Shinohara A."/>
            <person name="Yoshida Y."/>
            <person name="Fujiwara M."/>
            <person name="Mori M."/>
            <person name="Tomita M."/>
            <person name="Arakawa K."/>
        </authorList>
    </citation>
    <scope>NUCLEOTIDE SEQUENCE [LARGE SCALE GENOMIC DNA]</scope>
</reference>
<dbReference type="EMBL" id="BGPR01088226">
    <property type="protein sequence ID" value="GBM10416.1"/>
    <property type="molecule type" value="Genomic_DNA"/>
</dbReference>
<accession>A0A4Y2D2R0</accession>
<gene>
    <name evidence="2" type="ORF">AVEN_258685_1</name>
</gene>
<proteinExistence type="predicted"/>
<sequence length="96" mass="10983">MKRKSLELPPPSPSFFTTPAPSISVDSGPMGDSVDVGYGHHHLWEGFWSPGYDLECSGLTYTRDLQWNRFRRDPPPRGRNLTARLPRLVDVWGLRF</sequence>
<comment type="caution">
    <text evidence="2">The sequence shown here is derived from an EMBL/GenBank/DDBJ whole genome shotgun (WGS) entry which is preliminary data.</text>
</comment>
<evidence type="ECO:0000256" key="1">
    <source>
        <dbReference type="SAM" id="MobiDB-lite"/>
    </source>
</evidence>
<feature type="region of interest" description="Disordered" evidence="1">
    <location>
        <begin position="1"/>
        <end position="21"/>
    </location>
</feature>
<evidence type="ECO:0000313" key="3">
    <source>
        <dbReference type="Proteomes" id="UP000499080"/>
    </source>
</evidence>
<dbReference type="Proteomes" id="UP000499080">
    <property type="component" value="Unassembled WGS sequence"/>
</dbReference>
<keyword evidence="3" id="KW-1185">Reference proteome</keyword>
<organism evidence="2 3">
    <name type="scientific">Araneus ventricosus</name>
    <name type="common">Orbweaver spider</name>
    <name type="synonym">Epeira ventricosa</name>
    <dbReference type="NCBI Taxonomy" id="182803"/>
    <lineage>
        <taxon>Eukaryota</taxon>
        <taxon>Metazoa</taxon>
        <taxon>Ecdysozoa</taxon>
        <taxon>Arthropoda</taxon>
        <taxon>Chelicerata</taxon>
        <taxon>Arachnida</taxon>
        <taxon>Araneae</taxon>
        <taxon>Araneomorphae</taxon>
        <taxon>Entelegynae</taxon>
        <taxon>Araneoidea</taxon>
        <taxon>Araneidae</taxon>
        <taxon>Araneus</taxon>
    </lineage>
</organism>
<name>A0A4Y2D2R0_ARAVE</name>
<protein>
    <submittedName>
        <fullName evidence="2">Uncharacterized protein</fullName>
    </submittedName>
</protein>
<evidence type="ECO:0000313" key="2">
    <source>
        <dbReference type="EMBL" id="GBM10416.1"/>
    </source>
</evidence>